<comment type="similarity">
    <text evidence="3">Belongs to the IPP isomerase type 1 family.</text>
</comment>
<evidence type="ECO:0000256" key="10">
    <source>
        <dbReference type="ARBA" id="ARBA00023229"/>
    </source>
</evidence>
<dbReference type="InterPro" id="IPR011876">
    <property type="entry name" value="IsopentenylPP_isomerase_typ1"/>
</dbReference>
<dbReference type="InterPro" id="IPR000086">
    <property type="entry name" value="NUDIX_hydrolase_dom"/>
</dbReference>
<dbReference type="InterPro" id="IPR015797">
    <property type="entry name" value="NUDIX_hydrolase-like_dom_sf"/>
</dbReference>
<protein>
    <recommendedName>
        <fullName evidence="4">isopentenyl-diphosphate Delta-isomerase</fullName>
        <ecNumber evidence="4">5.3.3.2</ecNumber>
    </recommendedName>
</protein>
<keyword evidence="6" id="KW-0479">Metal-binding</keyword>
<evidence type="ECO:0000256" key="2">
    <source>
        <dbReference type="ARBA" id="ARBA00004826"/>
    </source>
</evidence>
<evidence type="ECO:0000313" key="16">
    <source>
        <dbReference type="Proteomes" id="UP000663888"/>
    </source>
</evidence>
<organism evidence="15 16">
    <name type="scientific">Rhizoctonia solani</name>
    <dbReference type="NCBI Taxonomy" id="456999"/>
    <lineage>
        <taxon>Eukaryota</taxon>
        <taxon>Fungi</taxon>
        <taxon>Dikarya</taxon>
        <taxon>Basidiomycota</taxon>
        <taxon>Agaricomycotina</taxon>
        <taxon>Agaricomycetes</taxon>
        <taxon>Cantharellales</taxon>
        <taxon>Ceratobasidiaceae</taxon>
        <taxon>Rhizoctonia</taxon>
    </lineage>
</organism>
<evidence type="ECO:0000313" key="15">
    <source>
        <dbReference type="EMBL" id="CAE6457283.1"/>
    </source>
</evidence>
<evidence type="ECO:0000256" key="3">
    <source>
        <dbReference type="ARBA" id="ARBA00007579"/>
    </source>
</evidence>
<comment type="pathway">
    <text evidence="2">Isoprenoid biosynthesis; dimethylallyl diphosphate biosynthesis; dimethylallyl diphosphate from isopentenyl diphosphate: step 1/1.</text>
</comment>
<evidence type="ECO:0000256" key="9">
    <source>
        <dbReference type="ARBA" id="ARBA00023098"/>
    </source>
</evidence>
<dbReference type="GO" id="GO:0009240">
    <property type="term" value="P:isopentenyl diphosphate biosynthetic process"/>
    <property type="evidence" value="ECO:0007669"/>
    <property type="project" value="TreeGrafter"/>
</dbReference>
<gene>
    <name evidence="15" type="ORF">RDB_LOCUS81511</name>
</gene>
<dbReference type="EC" id="5.3.3.2" evidence="4"/>
<feature type="compositionally biased region" description="Basic and acidic residues" evidence="13">
    <location>
        <begin position="718"/>
        <end position="727"/>
    </location>
</feature>
<keyword evidence="11" id="KW-0413">Isomerase</keyword>
<dbReference type="UniPathway" id="UPA00059">
    <property type="reaction ID" value="UER00104"/>
</dbReference>
<dbReference type="PANTHER" id="PTHR10885:SF0">
    <property type="entry name" value="ISOPENTENYL-DIPHOSPHATE DELTA-ISOMERASE"/>
    <property type="match status" value="1"/>
</dbReference>
<dbReference type="GO" id="GO:0046872">
    <property type="term" value="F:metal ion binding"/>
    <property type="evidence" value="ECO:0007669"/>
    <property type="project" value="UniProtKB-KW"/>
</dbReference>
<comment type="cofactor">
    <cofactor evidence="1">
        <name>Mg(2+)</name>
        <dbReference type="ChEBI" id="CHEBI:18420"/>
    </cofactor>
</comment>
<feature type="region of interest" description="Disordered" evidence="13">
    <location>
        <begin position="718"/>
        <end position="757"/>
    </location>
</feature>
<evidence type="ECO:0000256" key="4">
    <source>
        <dbReference type="ARBA" id="ARBA00012057"/>
    </source>
</evidence>
<dbReference type="InterPro" id="IPR006910">
    <property type="entry name" value="Rad21_Rec8_N"/>
</dbReference>
<sequence length="1525" mass="170284">MIMSFAFAFMSRPVFHRLPSGILARPPHSSRIFCHPLSRPIFAGFPTRTMASEAAKSKDFATIDLSEYDPEQSRLMDERCIVVDENDRAIGALDKKTCHLMKNINKGLLHRAFSAFVFRPSDGALLLQQRATEKITFPDMWTNTCCSHPLDDFEEEKIEENQHGVRVAASRKLEHELGIPRSQTPIDGFQYLTRIHYLAPSDGLWGEHEVDYILFMTGNVDVTPNPNEIRDHKYVSKQELIAMFEDPANSFTPWFKLIARDFLFGWWDELLARKKDGKLDVKALAGQTLKVVLFQTPPLPIILLRIVMFFTAELLAKRDSGIGLLWMAATLGKTSIGKLNRRNILSANITKLCELVAEPAEPLALRLSSNLLVGVVRVYKVKHDIFLSEVTTCFTTLKRTILEINAAETSAAINLTSGSVRPDTITLNVPEPGTAMGLEMDFSNFMWQDFMEPVSADGRHSSPPGITSQEFTDESYDFLTSNEPAGLDTGVMDLDMLGEDFDLGLGQDAFEDVDSFKNSGPTDPSSPAKRSKPKSQGATKPNKNLDPMYAREPSVPFEPLNLDAWGIGLPPSSSGFGPPGSGGVIGYSSRAGSVEPLRFQSREPQPFVTDIPGLQQAPEQVNEEEQELSPAAPKKPRKKKIGAIQDSRTELTDDELIAGRNNYLKEQKKLRIEVKLRRQERDASRVIDVWMEGVPYGFNCPALDDWFKQSFKNLTEERANKRKRDENDVFSAPPPPKRRQETPIQAPEIGRNAGTPMMNFGDEYNWGMGGFDSDLPRGSSVERGMNPSRHASQAPEDINISQRSGLLPWDNIGISSSTNGDVGPLNLPDKDEHVTVRLKSLSHSRRGSSVALSRLSASPGRFGPGLDAFGSDAFELGNAVEERPSQTEVTLERNSFKFLEYARMQTRALSDPSNGVMFSSIAPKESSTAHVAVTAFYHTLVLATKSAFFGTAIVTGILFHLVLVGIGSTEAVRQRVPTAVSDWLPGGTKSSGDRITVIHEKPDCPVTPIIPGSSSSSAKTQAQKIAEEEAPWTLEQLREMVSHTKGYYGRDYSLGLGWNNVRYIFEASLLHARLLNRTLVLPSFVYARACEWDIQVCASFAPMVNRGDAIGWGEWRNLPIEKQMGWRIPMGVMLDLNHLRKTHSVITVGEYLELNGMSPEIEWSNGAWHRENYQNGGKLTIHEIPNNEYDPDPLVRVEMLPSHPPGKEDSYLSKMLFAVLGSKRTVMDLDEARTTLTGRASFSGDDQLEAVLRENGWEVLHTFRGALGMDYTKSVVEPIKQVAPRSRLRGMFEDYNDITTDVLVLAGETHLNRKPGGVRFVHPEQRNRFASTVLHDMRPTGPVRRLAAKIHDRMVKVAEGRQWMGAHMRRGDFVDHGWVMENSIEKHLGRIKQRLADGRKVLHEIYDSKQIQIYEVPDVEPEREVFNRPPPQEGDSFYIATDERSKDGLEYIRKNGGVLISDLLTLEDRQEFGWPIMITDVLAILEQTVLSHSAYFYAHAMSSVAGGVINMRAARGADKRAALID</sequence>
<comment type="caution">
    <text evidence="15">The sequence shown here is derived from an EMBL/GenBank/DDBJ whole genome shotgun (WGS) entry which is preliminary data.</text>
</comment>
<name>A0A8H3BHT6_9AGAM</name>
<dbReference type="Pfam" id="PF00293">
    <property type="entry name" value="NUDIX"/>
    <property type="match status" value="1"/>
</dbReference>
<dbReference type="GO" id="GO:0006694">
    <property type="term" value="P:steroid biosynthetic process"/>
    <property type="evidence" value="ECO:0007669"/>
    <property type="project" value="UniProtKB-KW"/>
</dbReference>
<keyword evidence="7" id="KW-0460">Magnesium</keyword>
<dbReference type="GO" id="GO:0050992">
    <property type="term" value="P:dimethylallyl diphosphate biosynthetic process"/>
    <property type="evidence" value="ECO:0007669"/>
    <property type="project" value="UniProtKB-UniPathway"/>
</dbReference>
<evidence type="ECO:0000256" key="12">
    <source>
        <dbReference type="ARBA" id="ARBA00029294"/>
    </source>
</evidence>
<feature type="region of interest" description="Disordered" evidence="13">
    <location>
        <begin position="617"/>
        <end position="646"/>
    </location>
</feature>
<dbReference type="GO" id="GO:0005737">
    <property type="term" value="C:cytoplasm"/>
    <property type="evidence" value="ECO:0007669"/>
    <property type="project" value="TreeGrafter"/>
</dbReference>
<accession>A0A8H3BHT6</accession>
<keyword evidence="9" id="KW-0443">Lipid metabolism</keyword>
<feature type="region of interest" description="Disordered" evidence="13">
    <location>
        <begin position="775"/>
        <end position="799"/>
    </location>
</feature>
<dbReference type="PANTHER" id="PTHR10885">
    <property type="entry name" value="ISOPENTENYL-DIPHOSPHATE DELTA-ISOMERASE"/>
    <property type="match status" value="1"/>
</dbReference>
<dbReference type="SUPFAM" id="SSF55811">
    <property type="entry name" value="Nudix"/>
    <property type="match status" value="1"/>
</dbReference>
<evidence type="ECO:0000256" key="13">
    <source>
        <dbReference type="SAM" id="MobiDB-lite"/>
    </source>
</evidence>
<dbReference type="FunFam" id="3.90.79.10:FF:000012">
    <property type="entry name" value="Isopentenyl-diphosphate Delta-isomerase 1"/>
    <property type="match status" value="1"/>
</dbReference>
<dbReference type="Proteomes" id="UP000663888">
    <property type="component" value="Unassembled WGS sequence"/>
</dbReference>
<dbReference type="GO" id="GO:0004452">
    <property type="term" value="F:isopentenyl-diphosphate delta-isomerase activity"/>
    <property type="evidence" value="ECO:0007669"/>
    <property type="project" value="UniProtKB-EC"/>
</dbReference>
<evidence type="ECO:0000256" key="8">
    <source>
        <dbReference type="ARBA" id="ARBA00022955"/>
    </source>
</evidence>
<dbReference type="NCBIfam" id="TIGR02150">
    <property type="entry name" value="IPP_isom_1"/>
    <property type="match status" value="1"/>
</dbReference>
<dbReference type="CDD" id="cd11296">
    <property type="entry name" value="O-FucT_like"/>
    <property type="match status" value="1"/>
</dbReference>
<dbReference type="Gene3D" id="3.40.50.11350">
    <property type="match status" value="1"/>
</dbReference>
<dbReference type="Pfam" id="PF04825">
    <property type="entry name" value="Rad21_Rec8_N"/>
    <property type="match status" value="1"/>
</dbReference>
<comment type="catalytic activity">
    <reaction evidence="12">
        <text>isopentenyl diphosphate = dimethylallyl diphosphate</text>
        <dbReference type="Rhea" id="RHEA:23284"/>
        <dbReference type="ChEBI" id="CHEBI:57623"/>
        <dbReference type="ChEBI" id="CHEBI:128769"/>
        <dbReference type="EC" id="5.3.3.2"/>
    </reaction>
    <physiologicalReaction direction="left-to-right" evidence="12">
        <dbReference type="Rhea" id="RHEA:23285"/>
    </physiologicalReaction>
</comment>
<feature type="region of interest" description="Disordered" evidence="13">
    <location>
        <begin position="512"/>
        <end position="551"/>
    </location>
</feature>
<keyword evidence="8" id="KW-0752">Steroid biosynthesis</keyword>
<evidence type="ECO:0000256" key="7">
    <source>
        <dbReference type="ARBA" id="ARBA00022842"/>
    </source>
</evidence>
<feature type="domain" description="Nudix hydrolase" evidence="14">
    <location>
        <begin position="108"/>
        <end position="257"/>
    </location>
</feature>
<dbReference type="Gene3D" id="3.90.79.10">
    <property type="entry name" value="Nucleoside Triphosphate Pyrophosphohydrolase"/>
    <property type="match status" value="1"/>
</dbReference>
<dbReference type="CDD" id="cd02885">
    <property type="entry name" value="NUDIX_IPP_Isomerase"/>
    <property type="match status" value="1"/>
</dbReference>
<evidence type="ECO:0000256" key="5">
    <source>
        <dbReference type="ARBA" id="ARBA00022516"/>
    </source>
</evidence>
<keyword evidence="10" id="KW-0414">Isoprene biosynthesis</keyword>
<dbReference type="EMBL" id="CAJMWX010001049">
    <property type="protein sequence ID" value="CAE6457283.1"/>
    <property type="molecule type" value="Genomic_DNA"/>
</dbReference>
<evidence type="ECO:0000256" key="11">
    <source>
        <dbReference type="ARBA" id="ARBA00023235"/>
    </source>
</evidence>
<dbReference type="PROSITE" id="PS51462">
    <property type="entry name" value="NUDIX"/>
    <property type="match status" value="1"/>
</dbReference>
<keyword evidence="5" id="KW-0444">Lipid biosynthesis</keyword>
<evidence type="ECO:0000259" key="14">
    <source>
        <dbReference type="PROSITE" id="PS51462"/>
    </source>
</evidence>
<evidence type="ECO:0000256" key="6">
    <source>
        <dbReference type="ARBA" id="ARBA00022723"/>
    </source>
</evidence>
<proteinExistence type="inferred from homology"/>
<evidence type="ECO:0000256" key="1">
    <source>
        <dbReference type="ARBA" id="ARBA00001946"/>
    </source>
</evidence>
<reference evidence="15" key="1">
    <citation type="submission" date="2021-01" db="EMBL/GenBank/DDBJ databases">
        <authorList>
            <person name="Kaushik A."/>
        </authorList>
    </citation>
    <scope>NUCLEOTIDE SEQUENCE</scope>
    <source>
        <strain evidence="15">AG4-R118</strain>
    </source>
</reference>